<gene>
    <name evidence="2" type="ORF">R3Q16_28910</name>
</gene>
<dbReference type="SUPFAM" id="SSF54427">
    <property type="entry name" value="NTF2-like"/>
    <property type="match status" value="1"/>
</dbReference>
<organism evidence="2 3">
    <name type="scientific">Rhodococcus globerulus</name>
    <dbReference type="NCBI Taxonomy" id="33008"/>
    <lineage>
        <taxon>Bacteria</taxon>
        <taxon>Bacillati</taxon>
        <taxon>Actinomycetota</taxon>
        <taxon>Actinomycetes</taxon>
        <taxon>Mycobacteriales</taxon>
        <taxon>Nocardiaceae</taxon>
        <taxon>Rhodococcus</taxon>
    </lineage>
</organism>
<evidence type="ECO:0000313" key="3">
    <source>
        <dbReference type="Proteomes" id="UP001185927"/>
    </source>
</evidence>
<dbReference type="Pfam" id="PF12680">
    <property type="entry name" value="SnoaL_2"/>
    <property type="match status" value="1"/>
</dbReference>
<dbReference type="Proteomes" id="UP001185927">
    <property type="component" value="Unassembled WGS sequence"/>
</dbReference>
<reference evidence="2 3" key="1">
    <citation type="submission" date="2023-10" db="EMBL/GenBank/DDBJ databases">
        <title>Development of a sustainable strategy for remediation of hydrocarbon-contaminated territories based on the waste exchange concept.</title>
        <authorList>
            <person name="Krivoruchko A."/>
        </authorList>
    </citation>
    <scope>NUCLEOTIDE SEQUENCE [LARGE SCALE GENOMIC DNA]</scope>
    <source>
        <strain evidence="2 3">IEGM 1203</strain>
    </source>
</reference>
<dbReference type="PANTHER" id="PTHR41252:SF1">
    <property type="entry name" value="BLR2505 PROTEIN"/>
    <property type="match status" value="1"/>
</dbReference>
<proteinExistence type="predicted"/>
<dbReference type="InterPro" id="IPR032710">
    <property type="entry name" value="NTF2-like_dom_sf"/>
</dbReference>
<dbReference type="EMBL" id="JAWLKB010000021">
    <property type="protein sequence ID" value="MDV6270657.1"/>
    <property type="molecule type" value="Genomic_DNA"/>
</dbReference>
<name>A0ABU4C2E0_RHOGO</name>
<accession>A0ABU4C2E0</accession>
<dbReference type="PANTHER" id="PTHR41252">
    <property type="entry name" value="BLR2505 PROTEIN"/>
    <property type="match status" value="1"/>
</dbReference>
<dbReference type="InterPro" id="IPR037401">
    <property type="entry name" value="SnoaL-like"/>
</dbReference>
<feature type="domain" description="SnoaL-like" evidence="1">
    <location>
        <begin position="13"/>
        <end position="118"/>
    </location>
</feature>
<evidence type="ECO:0000313" key="2">
    <source>
        <dbReference type="EMBL" id="MDV6270657.1"/>
    </source>
</evidence>
<sequence length="134" mass="14931">MAGSKVDRNKAIVADFCEVFSSGDVDSILGFFDDSAVWRIMGGMSSSGDYDMVRFREFVETVGTIVEGGRIEFTLVGTVAEGDSVAAEITSQAIFTNGRKYTNEYHWYVEIRDGKIRHVREYQDTAHVVEMLAP</sequence>
<keyword evidence="3" id="KW-1185">Reference proteome</keyword>
<evidence type="ECO:0000259" key="1">
    <source>
        <dbReference type="Pfam" id="PF12680"/>
    </source>
</evidence>
<comment type="caution">
    <text evidence="2">The sequence shown here is derived from an EMBL/GenBank/DDBJ whole genome shotgun (WGS) entry which is preliminary data.</text>
</comment>
<dbReference type="Gene3D" id="3.10.450.50">
    <property type="match status" value="1"/>
</dbReference>
<dbReference type="RefSeq" id="WP_317545113.1">
    <property type="nucleotide sequence ID" value="NZ_JAWLKB010000021.1"/>
</dbReference>
<protein>
    <submittedName>
        <fullName evidence="2">Nuclear transport factor 2 family protein</fullName>
    </submittedName>
</protein>